<organism evidence="1 2">
    <name type="scientific">Rubroshorea leprosula</name>
    <dbReference type="NCBI Taxonomy" id="152421"/>
    <lineage>
        <taxon>Eukaryota</taxon>
        <taxon>Viridiplantae</taxon>
        <taxon>Streptophyta</taxon>
        <taxon>Embryophyta</taxon>
        <taxon>Tracheophyta</taxon>
        <taxon>Spermatophyta</taxon>
        <taxon>Magnoliopsida</taxon>
        <taxon>eudicotyledons</taxon>
        <taxon>Gunneridae</taxon>
        <taxon>Pentapetalae</taxon>
        <taxon>rosids</taxon>
        <taxon>malvids</taxon>
        <taxon>Malvales</taxon>
        <taxon>Dipterocarpaceae</taxon>
        <taxon>Rubroshorea</taxon>
    </lineage>
</organism>
<reference evidence="1 2" key="1">
    <citation type="journal article" date="2021" name="Commun. Biol.">
        <title>The genome of Shorea leprosula (Dipterocarpaceae) highlights the ecological relevance of drought in aseasonal tropical rainforests.</title>
        <authorList>
            <person name="Ng K.K.S."/>
            <person name="Kobayashi M.J."/>
            <person name="Fawcett J.A."/>
            <person name="Hatakeyama M."/>
            <person name="Paape T."/>
            <person name="Ng C.H."/>
            <person name="Ang C.C."/>
            <person name="Tnah L.H."/>
            <person name="Lee C.T."/>
            <person name="Nishiyama T."/>
            <person name="Sese J."/>
            <person name="O'Brien M.J."/>
            <person name="Copetti D."/>
            <person name="Mohd Noor M.I."/>
            <person name="Ong R.C."/>
            <person name="Putra M."/>
            <person name="Sireger I.Z."/>
            <person name="Indrioko S."/>
            <person name="Kosugi Y."/>
            <person name="Izuno A."/>
            <person name="Isagi Y."/>
            <person name="Lee S.L."/>
            <person name="Shimizu K.K."/>
        </authorList>
    </citation>
    <scope>NUCLEOTIDE SEQUENCE [LARGE SCALE GENOMIC DNA]</scope>
    <source>
        <strain evidence="1">214</strain>
    </source>
</reference>
<name>A0AAV5JAL3_9ROSI</name>
<dbReference type="Proteomes" id="UP001054252">
    <property type="component" value="Unassembled WGS sequence"/>
</dbReference>
<gene>
    <name evidence="1" type="ORF">SLEP1_g22843</name>
</gene>
<evidence type="ECO:0000313" key="2">
    <source>
        <dbReference type="Proteomes" id="UP001054252"/>
    </source>
</evidence>
<keyword evidence="2" id="KW-1185">Reference proteome</keyword>
<proteinExistence type="predicted"/>
<dbReference type="AlphaFoldDB" id="A0AAV5JAL3"/>
<comment type="caution">
    <text evidence="1">The sequence shown here is derived from an EMBL/GenBank/DDBJ whole genome shotgun (WGS) entry which is preliminary data.</text>
</comment>
<evidence type="ECO:0000313" key="1">
    <source>
        <dbReference type="EMBL" id="GKV11599.1"/>
    </source>
</evidence>
<protein>
    <submittedName>
        <fullName evidence="1">Uncharacterized protein</fullName>
    </submittedName>
</protein>
<sequence>MPGFCSWKIWYVDSYKLEILSVICCPVCVRKSAEKWGNSGSFRTMI</sequence>
<accession>A0AAV5JAL3</accession>
<dbReference type="EMBL" id="BPVZ01000034">
    <property type="protein sequence ID" value="GKV11599.1"/>
    <property type="molecule type" value="Genomic_DNA"/>
</dbReference>